<evidence type="ECO:0000256" key="1">
    <source>
        <dbReference type="ARBA" id="ARBA00004370"/>
    </source>
</evidence>
<evidence type="ECO:0000256" key="2">
    <source>
        <dbReference type="ARBA" id="ARBA00022692"/>
    </source>
</evidence>
<dbReference type="OrthoDB" id="8920197at2759"/>
<keyword evidence="10" id="KW-1185">Reference proteome</keyword>
<keyword evidence="4 7" id="KW-0472">Membrane</keyword>
<dbReference type="Proteomes" id="UP000515159">
    <property type="component" value="Chromosome 1"/>
</dbReference>
<keyword evidence="7" id="KW-1133">Transmembrane helix</keyword>
<evidence type="ECO:0000256" key="4">
    <source>
        <dbReference type="ARBA" id="ARBA00023136"/>
    </source>
</evidence>
<dbReference type="InterPro" id="IPR050671">
    <property type="entry name" value="CD300_family_receptors"/>
</dbReference>
<dbReference type="Pfam" id="PF07686">
    <property type="entry name" value="V-set"/>
    <property type="match status" value="3"/>
</dbReference>
<dbReference type="GO" id="GO:0004888">
    <property type="term" value="F:transmembrane signaling receptor activity"/>
    <property type="evidence" value="ECO:0007669"/>
    <property type="project" value="TreeGrafter"/>
</dbReference>
<dbReference type="PANTHER" id="PTHR11860">
    <property type="entry name" value="POLYMERIC-IMMUNOGLOBULIN RECEPTOR"/>
    <property type="match status" value="1"/>
</dbReference>
<dbReference type="SMART" id="SM00409">
    <property type="entry name" value="IG"/>
    <property type="match status" value="3"/>
</dbReference>
<reference evidence="11" key="1">
    <citation type="submission" date="2025-08" db="UniProtKB">
        <authorList>
            <consortium name="RefSeq"/>
        </authorList>
    </citation>
    <scope>IDENTIFICATION</scope>
</reference>
<keyword evidence="2 7" id="KW-0812">Transmembrane</keyword>
<dbReference type="FunFam" id="2.60.40.10:FF:000370">
    <property type="entry name" value="CMRF35-like molecule 1"/>
    <property type="match status" value="1"/>
</dbReference>
<feature type="chain" id="PRO_5028185262" evidence="8">
    <location>
        <begin position="24"/>
        <end position="782"/>
    </location>
</feature>
<keyword evidence="3 8" id="KW-0732">Signal</keyword>
<dbReference type="InParanoid" id="A0A6P8SBN5"/>
<dbReference type="SUPFAM" id="SSF48726">
    <property type="entry name" value="Immunoglobulin"/>
    <property type="match status" value="3"/>
</dbReference>
<dbReference type="Gene3D" id="2.60.40.10">
    <property type="entry name" value="Immunoglobulins"/>
    <property type="match status" value="3"/>
</dbReference>
<feature type="domain" description="Ig-like" evidence="9">
    <location>
        <begin position="9"/>
        <end position="137"/>
    </location>
</feature>
<gene>
    <name evidence="11" type="primary">LOC117366660</name>
</gene>
<evidence type="ECO:0000256" key="5">
    <source>
        <dbReference type="ARBA" id="ARBA00023157"/>
    </source>
</evidence>
<accession>A0A6P8SBN5</accession>
<dbReference type="GO" id="GO:0005886">
    <property type="term" value="C:plasma membrane"/>
    <property type="evidence" value="ECO:0007669"/>
    <property type="project" value="TreeGrafter"/>
</dbReference>
<feature type="transmembrane region" description="Helical" evidence="7">
    <location>
        <begin position="644"/>
        <end position="664"/>
    </location>
</feature>
<sequence length="782" mass="85971">MNSLMRTFPVWSLVILCTGGSWGLSGPKDVRGHLGGSLSLQCQYHKDYKTNEKYWCKGKIWDSCKIVIQTKSNSIMTKGRLSIRDNSTALTFTVTMESLTKADSGTYWCGIEKYFSDIGHPVIVTVLTGSSTSTSVTTIRELTGTGTSSAETRPTLTAPYSNIPTNRDASSENIFYILTSVILFLLLLFTLAMVILIRRWRRKKATEKEMSDDNQNNIFHDPPPSDTAVSALYSVPRKTASTGSDNLYCNVGTLPISGKPDSSYEEVQSQCMITPKGTDDVNYSNVRFSVNPNLEITTDTRPPPAKTSTEVTYAAIKTHYLSAAFDTIDHVLLLDRLKTIGVGGQVLEWFHSFLSDRSSTVTFKNTVSKPYTTSYGGSWGLHGLGEKLRVPALGSLSLQCQYEKDYKTQKKYWCKGEKRIFCITLIGTESNSSATKGSFSISDDSTALMFTVTMERLTEADSGKYWCGIEDPLLDPGVPVIVTVLPGSWGPRKVKGVVGGSLTLQCQNDKDDRIYNKYWCKGNHWSSCDILVDTTSKTNDRISLRTDQAALTFTVTMEQLSEADSGTYWCGTAVSFWNAGYPVMVTVHRDTSVIPPEISMTTLQKNINPGTPSEEAGSTFSIPCSTVYVKNTTHYQKTSSSVKIFYFVIPVIFLVCFVVVILIIKCRRKKGTVPEVSSSNENATSSALTSSDTVECPLYSVVRKPRAPSLDSSTASVSVSGKPQSCGEEIQSQCMITSRVGDDIPYSTLRFSVNPDLGNTTDTGLPQEKTPTEVTYSAIKPH</sequence>
<dbReference type="PROSITE" id="PS50835">
    <property type="entry name" value="IG_LIKE"/>
    <property type="match status" value="2"/>
</dbReference>
<dbReference type="InterPro" id="IPR036179">
    <property type="entry name" value="Ig-like_dom_sf"/>
</dbReference>
<dbReference type="KEGG" id="gsh:117366660"/>
<evidence type="ECO:0000259" key="9">
    <source>
        <dbReference type="PROSITE" id="PS50835"/>
    </source>
</evidence>
<dbReference type="InterPro" id="IPR007110">
    <property type="entry name" value="Ig-like_dom"/>
</dbReference>
<evidence type="ECO:0000256" key="7">
    <source>
        <dbReference type="SAM" id="Phobius"/>
    </source>
</evidence>
<dbReference type="InterPro" id="IPR003599">
    <property type="entry name" value="Ig_sub"/>
</dbReference>
<evidence type="ECO:0000313" key="10">
    <source>
        <dbReference type="Proteomes" id="UP000515159"/>
    </source>
</evidence>
<feature type="region of interest" description="Disordered" evidence="6">
    <location>
        <begin position="144"/>
        <end position="163"/>
    </location>
</feature>
<feature type="region of interest" description="Disordered" evidence="6">
    <location>
        <begin position="755"/>
        <end position="782"/>
    </location>
</feature>
<evidence type="ECO:0000256" key="3">
    <source>
        <dbReference type="ARBA" id="ARBA00022729"/>
    </source>
</evidence>
<evidence type="ECO:0000313" key="11">
    <source>
        <dbReference type="RefSeq" id="XP_033814198.1"/>
    </source>
</evidence>
<dbReference type="PANTHER" id="PTHR11860:SF87">
    <property type="entry name" value="CMRF35-LIKE MOLECULE 8"/>
    <property type="match status" value="1"/>
</dbReference>
<dbReference type="CDD" id="cd05716">
    <property type="entry name" value="IgV_pIgR_like"/>
    <property type="match status" value="3"/>
</dbReference>
<feature type="transmembrane region" description="Helical" evidence="7">
    <location>
        <begin position="174"/>
        <end position="197"/>
    </location>
</feature>
<protein>
    <submittedName>
        <fullName evidence="11">Uncharacterized protein LOC117366660</fullName>
    </submittedName>
</protein>
<evidence type="ECO:0000256" key="8">
    <source>
        <dbReference type="SAM" id="SignalP"/>
    </source>
</evidence>
<proteinExistence type="predicted"/>
<dbReference type="AlphaFoldDB" id="A0A6P8SBN5"/>
<comment type="subcellular location">
    <subcellularLocation>
        <location evidence="1">Membrane</location>
    </subcellularLocation>
</comment>
<organism evidence="10 11">
    <name type="scientific">Geotrypetes seraphini</name>
    <name type="common">Gaboon caecilian</name>
    <name type="synonym">Caecilia seraphini</name>
    <dbReference type="NCBI Taxonomy" id="260995"/>
    <lineage>
        <taxon>Eukaryota</taxon>
        <taxon>Metazoa</taxon>
        <taxon>Chordata</taxon>
        <taxon>Craniata</taxon>
        <taxon>Vertebrata</taxon>
        <taxon>Euteleostomi</taxon>
        <taxon>Amphibia</taxon>
        <taxon>Gymnophiona</taxon>
        <taxon>Geotrypetes</taxon>
    </lineage>
</organism>
<dbReference type="InterPro" id="IPR013783">
    <property type="entry name" value="Ig-like_fold"/>
</dbReference>
<dbReference type="GeneID" id="117366660"/>
<name>A0A6P8SBN5_GEOSA</name>
<evidence type="ECO:0000256" key="6">
    <source>
        <dbReference type="SAM" id="MobiDB-lite"/>
    </source>
</evidence>
<dbReference type="InterPro" id="IPR013106">
    <property type="entry name" value="Ig_V-set"/>
</dbReference>
<dbReference type="RefSeq" id="XP_033814198.1">
    <property type="nucleotide sequence ID" value="XM_033958307.1"/>
</dbReference>
<feature type="signal peptide" evidence="8">
    <location>
        <begin position="1"/>
        <end position="23"/>
    </location>
</feature>
<keyword evidence="5" id="KW-1015">Disulfide bond</keyword>
<feature type="domain" description="Ig-like" evidence="9">
    <location>
        <begin position="479"/>
        <end position="570"/>
    </location>
</feature>